<evidence type="ECO:0000313" key="3">
    <source>
        <dbReference type="Proteomes" id="UP001187471"/>
    </source>
</evidence>
<dbReference type="AlphaFoldDB" id="A0AA88S0F4"/>
<dbReference type="EMBL" id="JAVXUO010000105">
    <property type="protein sequence ID" value="KAK2995394.1"/>
    <property type="molecule type" value="Genomic_DNA"/>
</dbReference>
<protein>
    <submittedName>
        <fullName evidence="2">Uncharacterized protein</fullName>
    </submittedName>
</protein>
<organism evidence="2 3">
    <name type="scientific">Escallonia rubra</name>
    <dbReference type="NCBI Taxonomy" id="112253"/>
    <lineage>
        <taxon>Eukaryota</taxon>
        <taxon>Viridiplantae</taxon>
        <taxon>Streptophyta</taxon>
        <taxon>Embryophyta</taxon>
        <taxon>Tracheophyta</taxon>
        <taxon>Spermatophyta</taxon>
        <taxon>Magnoliopsida</taxon>
        <taxon>eudicotyledons</taxon>
        <taxon>Gunneridae</taxon>
        <taxon>Pentapetalae</taxon>
        <taxon>asterids</taxon>
        <taxon>campanulids</taxon>
        <taxon>Escalloniales</taxon>
        <taxon>Escalloniaceae</taxon>
        <taxon>Escallonia</taxon>
    </lineage>
</organism>
<feature type="region of interest" description="Disordered" evidence="1">
    <location>
        <begin position="1"/>
        <end position="26"/>
    </location>
</feature>
<evidence type="ECO:0000313" key="2">
    <source>
        <dbReference type="EMBL" id="KAK2995394.1"/>
    </source>
</evidence>
<sequence>MEFQNLNNSVESSVTGSREGPPMIDRGSIRLISDPWAYLRQMPLKYGIGGPPNYISLIGFILRFLIPGVKRKKPFSQPHQQP</sequence>
<keyword evidence="3" id="KW-1185">Reference proteome</keyword>
<accession>A0AA88S0F4</accession>
<proteinExistence type="predicted"/>
<dbReference type="Proteomes" id="UP001187471">
    <property type="component" value="Unassembled WGS sequence"/>
</dbReference>
<gene>
    <name evidence="2" type="ORF">RJ640_029026</name>
</gene>
<name>A0AA88S0F4_9ASTE</name>
<evidence type="ECO:0000256" key="1">
    <source>
        <dbReference type="SAM" id="MobiDB-lite"/>
    </source>
</evidence>
<feature type="compositionally biased region" description="Polar residues" evidence="1">
    <location>
        <begin position="1"/>
        <end position="16"/>
    </location>
</feature>
<reference evidence="2" key="1">
    <citation type="submission" date="2022-12" db="EMBL/GenBank/DDBJ databases">
        <title>Draft genome assemblies for two species of Escallonia (Escalloniales).</title>
        <authorList>
            <person name="Chanderbali A."/>
            <person name="Dervinis C."/>
            <person name="Anghel I."/>
            <person name="Soltis D."/>
            <person name="Soltis P."/>
            <person name="Zapata F."/>
        </authorList>
    </citation>
    <scope>NUCLEOTIDE SEQUENCE</scope>
    <source>
        <strain evidence="2">UCBG92.1500</strain>
        <tissue evidence="2">Leaf</tissue>
    </source>
</reference>
<comment type="caution">
    <text evidence="2">The sequence shown here is derived from an EMBL/GenBank/DDBJ whole genome shotgun (WGS) entry which is preliminary data.</text>
</comment>